<evidence type="ECO:0000313" key="2">
    <source>
        <dbReference type="Proteomes" id="UP000805193"/>
    </source>
</evidence>
<accession>A0AC60Q018</accession>
<sequence>MVPTLPSSAVLLATLICIAKTFAQDQDSAPTDATETTTVVPVTPTSPSKGTPPVPTPSMLNPNHSYYPPPYRPPQGGYNPTNWNRYPTHQYTPGAGQPPGWYHRPSYRPPTSTYDWWKGFQRSPSFEPSGSSSNYWPTSAVPPSTGYGSVHPYNGGNGWQPYYIAVGYYRKSPTYPGYGPGYPSGGGNTGGYPPSYGRGYPYYGSGYPYYSGYGYGGYSQGYPSRPGAYYGGQWYPSSYGGASGGYPSYGTSNLSPPASYPSYPYHGGGYPGYSSYGSSYPNYYGGGYYGSGYPSSSPSYPFYGSSYAPKYPSSYTSYPSYGGYYGSGYPTSYPNYPSYGGSAYNYPYSGGYSTGKYTGSSSYPYGGQGGGSYPNYYYYNNRYYYPWYCCTYYPGYYNKGYATSGSGGVKQNVGPSSPGQKTGPQQAPKRSYVRRALRDQLRDQKNAERRIEDLSPEALGGIQRYVVDYKPSMFKVAAELNDKKLFPTSLIEKVSDKVASGDENKIASDPEDQSITGEMVESYQRRLLALNRMFDHLISPNEKPEENYFQERVRTYNKLLSMAKQHPGLRGEADGKQQDVRVKLGQLMAMLKGDSSSSSSDESKEPTNAIDSAQLYDRLEKLGGLYQYIMRGLLVEEKSDDDSGVGGGKKAPSAQDSADFQLKGSLTLNLDLQGKSNFGRNAIDNALEAALA</sequence>
<dbReference type="Proteomes" id="UP000805193">
    <property type="component" value="Unassembled WGS sequence"/>
</dbReference>
<reference evidence="1 2" key="1">
    <citation type="journal article" date="2020" name="Cell">
        <title>Large-Scale Comparative Analyses of Tick Genomes Elucidate Their Genetic Diversity and Vector Capacities.</title>
        <authorList>
            <consortium name="Tick Genome and Microbiome Consortium (TIGMIC)"/>
            <person name="Jia N."/>
            <person name="Wang J."/>
            <person name="Shi W."/>
            <person name="Du L."/>
            <person name="Sun Y."/>
            <person name="Zhan W."/>
            <person name="Jiang J.F."/>
            <person name="Wang Q."/>
            <person name="Zhang B."/>
            <person name="Ji P."/>
            <person name="Bell-Sakyi L."/>
            <person name="Cui X.M."/>
            <person name="Yuan T.T."/>
            <person name="Jiang B.G."/>
            <person name="Yang W.F."/>
            <person name="Lam T.T."/>
            <person name="Chang Q.C."/>
            <person name="Ding S.J."/>
            <person name="Wang X.J."/>
            <person name="Zhu J.G."/>
            <person name="Ruan X.D."/>
            <person name="Zhao L."/>
            <person name="Wei J.T."/>
            <person name="Ye R.Z."/>
            <person name="Que T.C."/>
            <person name="Du C.H."/>
            <person name="Zhou Y.H."/>
            <person name="Cheng J.X."/>
            <person name="Dai P.F."/>
            <person name="Guo W.B."/>
            <person name="Han X.H."/>
            <person name="Huang E.J."/>
            <person name="Li L.F."/>
            <person name="Wei W."/>
            <person name="Gao Y.C."/>
            <person name="Liu J.Z."/>
            <person name="Shao H.Z."/>
            <person name="Wang X."/>
            <person name="Wang C.C."/>
            <person name="Yang T.C."/>
            <person name="Huo Q.B."/>
            <person name="Li W."/>
            <person name="Chen H.Y."/>
            <person name="Chen S.E."/>
            <person name="Zhou L.G."/>
            <person name="Ni X.B."/>
            <person name="Tian J.H."/>
            <person name="Sheng Y."/>
            <person name="Liu T."/>
            <person name="Pan Y.S."/>
            <person name="Xia L.Y."/>
            <person name="Li J."/>
            <person name="Zhao F."/>
            <person name="Cao W.C."/>
        </authorList>
    </citation>
    <scope>NUCLEOTIDE SEQUENCE [LARGE SCALE GENOMIC DNA]</scope>
    <source>
        <strain evidence="1">Iper-2018</strain>
    </source>
</reference>
<dbReference type="EMBL" id="JABSTQ010009678">
    <property type="protein sequence ID" value="KAG0426879.1"/>
    <property type="molecule type" value="Genomic_DNA"/>
</dbReference>
<evidence type="ECO:0000313" key="1">
    <source>
        <dbReference type="EMBL" id="KAG0426879.1"/>
    </source>
</evidence>
<comment type="caution">
    <text evidence="1">The sequence shown here is derived from an EMBL/GenBank/DDBJ whole genome shotgun (WGS) entry which is preliminary data.</text>
</comment>
<protein>
    <submittedName>
        <fullName evidence="1">Uncharacterized protein</fullName>
    </submittedName>
</protein>
<keyword evidence="2" id="KW-1185">Reference proteome</keyword>
<name>A0AC60Q018_IXOPE</name>
<proteinExistence type="predicted"/>
<gene>
    <name evidence="1" type="ORF">HPB47_026061</name>
</gene>
<organism evidence="1 2">
    <name type="scientific">Ixodes persulcatus</name>
    <name type="common">Taiga tick</name>
    <dbReference type="NCBI Taxonomy" id="34615"/>
    <lineage>
        <taxon>Eukaryota</taxon>
        <taxon>Metazoa</taxon>
        <taxon>Ecdysozoa</taxon>
        <taxon>Arthropoda</taxon>
        <taxon>Chelicerata</taxon>
        <taxon>Arachnida</taxon>
        <taxon>Acari</taxon>
        <taxon>Parasitiformes</taxon>
        <taxon>Ixodida</taxon>
        <taxon>Ixodoidea</taxon>
        <taxon>Ixodidae</taxon>
        <taxon>Ixodinae</taxon>
        <taxon>Ixodes</taxon>
    </lineage>
</organism>